<evidence type="ECO:0000256" key="3">
    <source>
        <dbReference type="ARBA" id="ARBA00022664"/>
    </source>
</evidence>
<evidence type="ECO:0000259" key="6">
    <source>
        <dbReference type="Pfam" id="PF05182"/>
    </source>
</evidence>
<feature type="region of interest" description="Disordered" evidence="5">
    <location>
        <begin position="294"/>
        <end position="411"/>
    </location>
</feature>
<feature type="region of interest" description="Disordered" evidence="5">
    <location>
        <begin position="1"/>
        <end position="135"/>
    </location>
</feature>
<name>A0ABR3PC10_9PEZI</name>
<comment type="similarity">
    <text evidence="2">Belongs to the FIP1 family.</text>
</comment>
<evidence type="ECO:0000256" key="5">
    <source>
        <dbReference type="SAM" id="MobiDB-lite"/>
    </source>
</evidence>
<sequence>MDEEDDDFYAPNGDGHGEANVKAEDANADTSMRDQYSNARHPQENDGDEEERGDDEGDDDDDDDEEDDDDSDIDIITERQDGAAPEPPSQARAFRAPKPDLPRTASVDTSAPATKSHQPTTTSKADPSPAPQSNRVAVSLKDGSTYPAIHSSNIQIDSNPIWTPAGKLITEVDIDADLAGHTKPWRLPGTDQTDYFNYGFDEFTWTQYCLRQQNMTSAINAQKQETKQFEMMLANQPGAAAAAPQGQPAMPMGMPGMPDMPPDMMNAMFASMSAQGVNDPSQLDFASFMHQMQSMGGMPGMPGMPNMPGQSGPTASGGQGAFGGQVMQQQNSNQGYPSQQHVQSTYSHQQQGNQSYSGGTPQPQGQGQQGGGNGFEGYSAQQLAMMPGQGAGGPPQGPSGGGRGRARGRRW</sequence>
<dbReference type="EMBL" id="JBFMKM010000010">
    <property type="protein sequence ID" value="KAL1303529.1"/>
    <property type="molecule type" value="Genomic_DNA"/>
</dbReference>
<reference evidence="7 8" key="1">
    <citation type="submission" date="2024-07" db="EMBL/GenBank/DDBJ databases">
        <title>Draft sequence of the Neodothiora populina.</title>
        <authorList>
            <person name="Drown D.D."/>
            <person name="Schuette U.S."/>
            <person name="Buechlein A.B."/>
            <person name="Rusch D.R."/>
            <person name="Winton L.W."/>
            <person name="Adams G.A."/>
        </authorList>
    </citation>
    <scope>NUCLEOTIDE SEQUENCE [LARGE SCALE GENOMIC DNA]</scope>
    <source>
        <strain evidence="7 8">CPC 39397</strain>
    </source>
</reference>
<evidence type="ECO:0000313" key="8">
    <source>
        <dbReference type="Proteomes" id="UP001562354"/>
    </source>
</evidence>
<evidence type="ECO:0000313" key="7">
    <source>
        <dbReference type="EMBL" id="KAL1303529.1"/>
    </source>
</evidence>
<keyword evidence="4" id="KW-0539">Nucleus</keyword>
<dbReference type="PANTHER" id="PTHR13484">
    <property type="entry name" value="FIP1-LIKE 1 PROTEIN"/>
    <property type="match status" value="1"/>
</dbReference>
<feature type="compositionally biased region" description="Basic and acidic residues" evidence="5">
    <location>
        <begin position="15"/>
        <end position="25"/>
    </location>
</feature>
<dbReference type="InterPro" id="IPR051187">
    <property type="entry name" value="Pre-mRNA_3'-end_processing_reg"/>
</dbReference>
<feature type="compositionally biased region" description="Polar residues" evidence="5">
    <location>
        <begin position="106"/>
        <end position="135"/>
    </location>
</feature>
<comment type="subcellular location">
    <subcellularLocation>
        <location evidence="1">Nucleus</location>
    </subcellularLocation>
</comment>
<feature type="compositionally biased region" description="Polar residues" evidence="5">
    <location>
        <begin position="28"/>
        <end position="40"/>
    </location>
</feature>
<feature type="compositionally biased region" description="Gly residues" evidence="5">
    <location>
        <begin position="389"/>
        <end position="403"/>
    </location>
</feature>
<evidence type="ECO:0000256" key="4">
    <source>
        <dbReference type="ARBA" id="ARBA00023242"/>
    </source>
</evidence>
<proteinExistence type="inferred from homology"/>
<feature type="compositionally biased region" description="Acidic residues" evidence="5">
    <location>
        <begin position="45"/>
        <end position="75"/>
    </location>
</feature>
<feature type="compositionally biased region" description="Polar residues" evidence="5">
    <location>
        <begin position="326"/>
        <end position="357"/>
    </location>
</feature>
<dbReference type="GeneID" id="95980602"/>
<gene>
    <name evidence="7" type="ORF">AAFC00_006903</name>
</gene>
<evidence type="ECO:0000256" key="1">
    <source>
        <dbReference type="ARBA" id="ARBA00004123"/>
    </source>
</evidence>
<feature type="domain" description="Pre-mRNA polyadenylation factor Fip1" evidence="6">
    <location>
        <begin position="173"/>
        <end position="215"/>
    </location>
</feature>
<accession>A0ABR3PC10</accession>
<organism evidence="7 8">
    <name type="scientific">Neodothiora populina</name>
    <dbReference type="NCBI Taxonomy" id="2781224"/>
    <lineage>
        <taxon>Eukaryota</taxon>
        <taxon>Fungi</taxon>
        <taxon>Dikarya</taxon>
        <taxon>Ascomycota</taxon>
        <taxon>Pezizomycotina</taxon>
        <taxon>Dothideomycetes</taxon>
        <taxon>Dothideomycetidae</taxon>
        <taxon>Dothideales</taxon>
        <taxon>Dothioraceae</taxon>
        <taxon>Neodothiora</taxon>
    </lineage>
</organism>
<dbReference type="Proteomes" id="UP001562354">
    <property type="component" value="Unassembled WGS sequence"/>
</dbReference>
<keyword evidence="8" id="KW-1185">Reference proteome</keyword>
<dbReference type="RefSeq" id="XP_069199804.1">
    <property type="nucleotide sequence ID" value="XM_069346925.1"/>
</dbReference>
<feature type="compositionally biased region" description="Low complexity" evidence="5">
    <location>
        <begin position="294"/>
        <end position="313"/>
    </location>
</feature>
<evidence type="ECO:0000256" key="2">
    <source>
        <dbReference type="ARBA" id="ARBA00007459"/>
    </source>
</evidence>
<dbReference type="Pfam" id="PF05182">
    <property type="entry name" value="Fip1"/>
    <property type="match status" value="1"/>
</dbReference>
<dbReference type="PANTHER" id="PTHR13484:SF0">
    <property type="entry name" value="PRE-MRNA 3'-END-PROCESSING FACTOR FIP1"/>
    <property type="match status" value="1"/>
</dbReference>
<comment type="caution">
    <text evidence="7">The sequence shown here is derived from an EMBL/GenBank/DDBJ whole genome shotgun (WGS) entry which is preliminary data.</text>
</comment>
<protein>
    <recommendedName>
        <fullName evidence="6">Pre-mRNA polyadenylation factor Fip1 domain-containing protein</fullName>
    </recommendedName>
</protein>
<dbReference type="InterPro" id="IPR007854">
    <property type="entry name" value="Fip1_dom"/>
</dbReference>
<keyword evidence="3" id="KW-0507">mRNA processing</keyword>